<reference evidence="2" key="1">
    <citation type="journal article" date="2020" name="Stud. Mycol.">
        <title>101 Dothideomycetes genomes: a test case for predicting lifestyles and emergence of pathogens.</title>
        <authorList>
            <person name="Haridas S."/>
            <person name="Albert R."/>
            <person name="Binder M."/>
            <person name="Bloem J."/>
            <person name="Labutti K."/>
            <person name="Salamov A."/>
            <person name="Andreopoulos B."/>
            <person name="Baker S."/>
            <person name="Barry K."/>
            <person name="Bills G."/>
            <person name="Bluhm B."/>
            <person name="Cannon C."/>
            <person name="Castanera R."/>
            <person name="Culley D."/>
            <person name="Daum C."/>
            <person name="Ezra D."/>
            <person name="Gonzalez J."/>
            <person name="Henrissat B."/>
            <person name="Kuo A."/>
            <person name="Liang C."/>
            <person name="Lipzen A."/>
            <person name="Lutzoni F."/>
            <person name="Magnuson J."/>
            <person name="Mondo S."/>
            <person name="Nolan M."/>
            <person name="Ohm R."/>
            <person name="Pangilinan J."/>
            <person name="Park H.-J."/>
            <person name="Ramirez L."/>
            <person name="Alfaro M."/>
            <person name="Sun H."/>
            <person name="Tritt A."/>
            <person name="Yoshinaga Y."/>
            <person name="Zwiers L.-H."/>
            <person name="Turgeon B."/>
            <person name="Goodwin S."/>
            <person name="Spatafora J."/>
            <person name="Crous P."/>
            <person name="Grigoriev I."/>
        </authorList>
    </citation>
    <scope>NUCLEOTIDE SEQUENCE</scope>
    <source>
        <strain evidence="2">CBS 269.34</strain>
    </source>
</reference>
<evidence type="ECO:0000259" key="1">
    <source>
        <dbReference type="Pfam" id="PF06985"/>
    </source>
</evidence>
<dbReference type="Pfam" id="PF26639">
    <property type="entry name" value="Het-6_barrel"/>
    <property type="match status" value="1"/>
</dbReference>
<dbReference type="OrthoDB" id="4476201at2759"/>
<organism evidence="2 3">
    <name type="scientific">Lophium mytilinum</name>
    <dbReference type="NCBI Taxonomy" id="390894"/>
    <lineage>
        <taxon>Eukaryota</taxon>
        <taxon>Fungi</taxon>
        <taxon>Dikarya</taxon>
        <taxon>Ascomycota</taxon>
        <taxon>Pezizomycotina</taxon>
        <taxon>Dothideomycetes</taxon>
        <taxon>Pleosporomycetidae</taxon>
        <taxon>Mytilinidiales</taxon>
        <taxon>Mytilinidiaceae</taxon>
        <taxon>Lophium</taxon>
    </lineage>
</organism>
<dbReference type="PANTHER" id="PTHR24148">
    <property type="entry name" value="ANKYRIN REPEAT DOMAIN-CONTAINING PROTEIN 39 HOMOLOG-RELATED"/>
    <property type="match status" value="1"/>
</dbReference>
<dbReference type="PANTHER" id="PTHR24148:SF64">
    <property type="entry name" value="HETEROKARYON INCOMPATIBILITY DOMAIN-CONTAINING PROTEIN"/>
    <property type="match status" value="1"/>
</dbReference>
<keyword evidence="3" id="KW-1185">Reference proteome</keyword>
<dbReference type="InterPro" id="IPR052895">
    <property type="entry name" value="HetReg/Transcr_Mod"/>
</dbReference>
<evidence type="ECO:0000313" key="2">
    <source>
        <dbReference type="EMBL" id="KAF2493874.1"/>
    </source>
</evidence>
<feature type="domain" description="Heterokaryon incompatibility" evidence="1">
    <location>
        <begin position="65"/>
        <end position="253"/>
    </location>
</feature>
<evidence type="ECO:0000313" key="3">
    <source>
        <dbReference type="Proteomes" id="UP000799750"/>
    </source>
</evidence>
<dbReference type="Pfam" id="PF06985">
    <property type="entry name" value="HET"/>
    <property type="match status" value="1"/>
</dbReference>
<dbReference type="InterPro" id="IPR010730">
    <property type="entry name" value="HET"/>
</dbReference>
<name>A0A6A6QP10_9PEZI</name>
<dbReference type="Proteomes" id="UP000799750">
    <property type="component" value="Unassembled WGS sequence"/>
</dbReference>
<accession>A0A6A6QP10</accession>
<proteinExistence type="predicted"/>
<dbReference type="AlphaFoldDB" id="A0A6A6QP10"/>
<protein>
    <submittedName>
        <fullName evidence="2">HET-domain-containing protein</fullName>
    </submittedName>
</protein>
<gene>
    <name evidence="2" type="ORF">BU16DRAFT_562832</name>
</gene>
<sequence>MDELLQLESLMEKEFGWAEDSPSSIYTPLPTPTSIRVLKLSKDSGPNQQIICHVKVVDLDRLPQYSALSYTWGDPGADPNDNEHHPCITQKPVNGQYEILCNGHPIRVTKNCVSFLYSQRFWEGYLKRNPSLGPDAIKDASIDYLWIDAICINQESLEERSSQVRLMDRIYRQAQQVVVWLGPSDSMTDPAFKAIIAMAGAPVDELHKLQGSRMLDPAPYKTLGIRMISKHEWQSMRALYERSWFSRAWTLQEFVLARKAVMFCGHGFMKMQWLLLAAQNTILLGWDSQLGMLGNVEDTPENTSLYMQAHDAFVSKDTASSLPGKDQKRHVFTKYGTLQTGIPSRERDLGVPISQESSIHTLVLLSFLQLSQGRVSKERWLAQEDTFPLQTVLVASRSRKCSNPADKLYAVLGLVPEASWQYLPIDYSMPVVELYTRAAFVMIRATRSLSILSYVGDKTFRRYKALPSWVPDLTHPGLNMPLDIGSSLEVLLPGRRMMSFNASRGMRFHVNSQEISCATLPVRGIHYDTVQAIGDFDFTRLSRIEPLLDVIVRLPRDRLWRTLLANERVVHQIGERQLDEKPPHTAKEIDGEVFLFLLSLETWSMLCGPTHESPSDSEQPRVEDIAQQQYDIYEQIVGPELNSIPRSLFVDGKQPPFINRLQWCPPDTDRRLFTTQNQKLGAGMLPTQEGDEVWVLAGAKVPYVLRPKDDAQYELVGEAYMHDIMHGELVEESQSEVKDITLI</sequence>
<dbReference type="EMBL" id="MU004191">
    <property type="protein sequence ID" value="KAF2493874.1"/>
    <property type="molecule type" value="Genomic_DNA"/>
</dbReference>